<protein>
    <submittedName>
        <fullName evidence="1">Uncharacterized protein</fullName>
    </submittedName>
</protein>
<evidence type="ECO:0000313" key="2">
    <source>
        <dbReference type="Proteomes" id="UP000677913"/>
    </source>
</evidence>
<sequence length="46" mass="4556">MAGGRYGVRCAGGPRGYERPALTTMPGPGLRVLGALLANVLAGSNG</sequence>
<organism evidence="1 2">
    <name type="scientific">Actinocrinis puniceicyclus</name>
    <dbReference type="NCBI Taxonomy" id="977794"/>
    <lineage>
        <taxon>Bacteria</taxon>
        <taxon>Bacillati</taxon>
        <taxon>Actinomycetota</taxon>
        <taxon>Actinomycetes</taxon>
        <taxon>Catenulisporales</taxon>
        <taxon>Actinospicaceae</taxon>
        <taxon>Actinocrinis</taxon>
    </lineage>
</organism>
<gene>
    <name evidence="1" type="ORF">KGA66_17470</name>
</gene>
<name>A0A8J8BE53_9ACTN</name>
<comment type="caution">
    <text evidence="1">The sequence shown here is derived from an EMBL/GenBank/DDBJ whole genome shotgun (WGS) entry which is preliminary data.</text>
</comment>
<dbReference type="AlphaFoldDB" id="A0A8J8BE53"/>
<accession>A0A8J8BE53</accession>
<keyword evidence="2" id="KW-1185">Reference proteome</keyword>
<dbReference type="RefSeq" id="WP_211469213.1">
    <property type="nucleotide sequence ID" value="NZ_JAGSXH010000062.1"/>
</dbReference>
<dbReference type="EMBL" id="JAGSXH010000062">
    <property type="protein sequence ID" value="MBS2964851.1"/>
    <property type="molecule type" value="Genomic_DNA"/>
</dbReference>
<dbReference type="Proteomes" id="UP000677913">
    <property type="component" value="Unassembled WGS sequence"/>
</dbReference>
<proteinExistence type="predicted"/>
<evidence type="ECO:0000313" key="1">
    <source>
        <dbReference type="EMBL" id="MBS2964851.1"/>
    </source>
</evidence>
<reference evidence="1" key="1">
    <citation type="submission" date="2021-04" db="EMBL/GenBank/DDBJ databases">
        <title>Genome based classification of Actinospica acidithermotolerans sp. nov., an actinobacterium isolated from an Indonesian hot spring.</title>
        <authorList>
            <person name="Kusuma A.B."/>
            <person name="Putra K.E."/>
            <person name="Nafisah S."/>
            <person name="Loh J."/>
            <person name="Nouioui I."/>
            <person name="Goodfellow M."/>
        </authorList>
    </citation>
    <scope>NUCLEOTIDE SEQUENCE</scope>
    <source>
        <strain evidence="1">DSM 45618</strain>
    </source>
</reference>